<evidence type="ECO:0000259" key="12">
    <source>
        <dbReference type="Pfam" id="PF08264"/>
    </source>
</evidence>
<dbReference type="Pfam" id="PF13603">
    <property type="entry name" value="tRNA-synt_1_2"/>
    <property type="match status" value="1"/>
</dbReference>
<dbReference type="InterPro" id="IPR002302">
    <property type="entry name" value="Leu-tRNA-ligase"/>
</dbReference>
<dbReference type="Pfam" id="PF08264">
    <property type="entry name" value="Anticodon_1"/>
    <property type="match status" value="1"/>
</dbReference>
<accession>W7HNW0</accession>
<dbReference type="PANTHER" id="PTHR43740:SF2">
    <property type="entry name" value="LEUCINE--TRNA LIGASE, MITOCHONDRIAL"/>
    <property type="match status" value="1"/>
</dbReference>
<gene>
    <name evidence="15" type="ORF">DRE_06467</name>
</gene>
<dbReference type="Proteomes" id="UP000024837">
    <property type="component" value="Unassembled WGS sequence"/>
</dbReference>
<keyword evidence="3 10" id="KW-0436">Ligase</keyword>
<evidence type="ECO:0000256" key="10">
    <source>
        <dbReference type="RuleBase" id="RU363035"/>
    </source>
</evidence>
<keyword evidence="16" id="KW-1185">Reference proteome</keyword>
<dbReference type="EMBL" id="KI966434">
    <property type="protein sequence ID" value="EWC44829.1"/>
    <property type="molecule type" value="Genomic_DNA"/>
</dbReference>
<dbReference type="InterPro" id="IPR013155">
    <property type="entry name" value="M/V/L/I-tRNA-synth_anticd-bd"/>
</dbReference>
<dbReference type="InterPro" id="IPR001412">
    <property type="entry name" value="aa-tRNA-synth_I_CS"/>
</dbReference>
<dbReference type="NCBIfam" id="TIGR00396">
    <property type="entry name" value="leuS_bact"/>
    <property type="match status" value="1"/>
</dbReference>
<dbReference type="Gene3D" id="3.90.740.10">
    <property type="entry name" value="Valyl/Leucyl/Isoleucyl-tRNA synthetase, editing domain"/>
    <property type="match status" value="1"/>
</dbReference>
<dbReference type="HOGENOM" id="CLU_004427_0_0_1"/>
<dbReference type="OrthoDB" id="15954at2759"/>
<evidence type="ECO:0000259" key="11">
    <source>
        <dbReference type="Pfam" id="PF00133"/>
    </source>
</evidence>
<dbReference type="PROSITE" id="PS00178">
    <property type="entry name" value="AA_TRNA_LIGASE_I"/>
    <property type="match status" value="1"/>
</dbReference>
<dbReference type="FunFam" id="1.10.730.10:FF:000002">
    <property type="entry name" value="Leucine--tRNA ligase"/>
    <property type="match status" value="1"/>
</dbReference>
<evidence type="ECO:0000256" key="5">
    <source>
        <dbReference type="ARBA" id="ARBA00022840"/>
    </source>
</evidence>
<keyword evidence="7 10" id="KW-0030">Aminoacyl-tRNA synthetase</keyword>
<dbReference type="GO" id="GO:0005739">
    <property type="term" value="C:mitochondrion"/>
    <property type="evidence" value="ECO:0007669"/>
    <property type="project" value="TreeGrafter"/>
</dbReference>
<name>W7HNW0_9PEZI</name>
<protein>
    <recommendedName>
        <fullName evidence="2">leucine--tRNA ligase</fullName>
        <ecNumber evidence="2">6.1.1.4</ecNumber>
    </recommendedName>
    <alternativeName>
        <fullName evidence="8">Leucyl-tRNA synthetase</fullName>
    </alternativeName>
</protein>
<feature type="domain" description="Aminoacyl-tRNA synthetase class Ia" evidence="11">
    <location>
        <begin position="471"/>
        <end position="621"/>
    </location>
</feature>
<dbReference type="AlphaFoldDB" id="W7HNW0"/>
<keyword evidence="4 10" id="KW-0547">Nucleotide-binding</keyword>
<feature type="domain" description="Methionyl/Valyl/Leucyl/Isoleucyl-tRNA synthetase anticodon-binding" evidence="12">
    <location>
        <begin position="748"/>
        <end position="863"/>
    </location>
</feature>
<feature type="domain" description="Leucyl-tRNA synthetase editing" evidence="14">
    <location>
        <begin position="256"/>
        <end position="450"/>
    </location>
</feature>
<feature type="domain" description="Methionyl/Leucyl tRNA synthetase" evidence="13">
    <location>
        <begin position="68"/>
        <end position="204"/>
    </location>
</feature>
<dbReference type="SUPFAM" id="SSF50677">
    <property type="entry name" value="ValRS/IleRS/LeuRS editing domain"/>
    <property type="match status" value="1"/>
</dbReference>
<dbReference type="InterPro" id="IPR002300">
    <property type="entry name" value="aa-tRNA-synth_Ia"/>
</dbReference>
<dbReference type="Gene3D" id="3.40.50.620">
    <property type="entry name" value="HUPs"/>
    <property type="match status" value="2"/>
</dbReference>
<dbReference type="Gene3D" id="1.10.730.10">
    <property type="entry name" value="Isoleucyl-tRNA Synthetase, Domain 1"/>
    <property type="match status" value="2"/>
</dbReference>
<evidence type="ECO:0000259" key="13">
    <source>
        <dbReference type="Pfam" id="PF09334"/>
    </source>
</evidence>
<evidence type="ECO:0000256" key="1">
    <source>
        <dbReference type="ARBA" id="ARBA00005594"/>
    </source>
</evidence>
<dbReference type="PANTHER" id="PTHR43740">
    <property type="entry name" value="LEUCYL-TRNA SYNTHETASE"/>
    <property type="match status" value="1"/>
</dbReference>
<dbReference type="GO" id="GO:0005524">
    <property type="term" value="F:ATP binding"/>
    <property type="evidence" value="ECO:0007669"/>
    <property type="project" value="UniProtKB-KW"/>
</dbReference>
<dbReference type="GO" id="GO:0002161">
    <property type="term" value="F:aminoacyl-tRNA deacylase activity"/>
    <property type="evidence" value="ECO:0007669"/>
    <property type="project" value="InterPro"/>
</dbReference>
<dbReference type="InterPro" id="IPR014729">
    <property type="entry name" value="Rossmann-like_a/b/a_fold"/>
</dbReference>
<evidence type="ECO:0000256" key="7">
    <source>
        <dbReference type="ARBA" id="ARBA00023146"/>
    </source>
</evidence>
<dbReference type="EC" id="6.1.1.4" evidence="2"/>
<keyword evidence="5 10" id="KW-0067">ATP-binding</keyword>
<evidence type="ECO:0000256" key="4">
    <source>
        <dbReference type="ARBA" id="ARBA00022741"/>
    </source>
</evidence>
<organism evidence="15 16">
    <name type="scientific">Drechslerella stenobrocha 248</name>
    <dbReference type="NCBI Taxonomy" id="1043628"/>
    <lineage>
        <taxon>Eukaryota</taxon>
        <taxon>Fungi</taxon>
        <taxon>Dikarya</taxon>
        <taxon>Ascomycota</taxon>
        <taxon>Pezizomycotina</taxon>
        <taxon>Orbiliomycetes</taxon>
        <taxon>Orbiliales</taxon>
        <taxon>Orbiliaceae</taxon>
        <taxon>Drechslerella</taxon>
    </lineage>
</organism>
<dbReference type="SUPFAM" id="SSF52374">
    <property type="entry name" value="Nucleotidylyl transferase"/>
    <property type="match status" value="1"/>
</dbReference>
<dbReference type="SUPFAM" id="SSF47323">
    <property type="entry name" value="Anticodon-binding domain of a subclass of class I aminoacyl-tRNA synthetases"/>
    <property type="match status" value="1"/>
</dbReference>
<dbReference type="GO" id="GO:0006429">
    <property type="term" value="P:leucyl-tRNA aminoacylation"/>
    <property type="evidence" value="ECO:0007669"/>
    <property type="project" value="InterPro"/>
</dbReference>
<keyword evidence="6 10" id="KW-0648">Protein biosynthesis</keyword>
<comment type="catalytic activity">
    <reaction evidence="9">
        <text>tRNA(Leu) + L-leucine + ATP = L-leucyl-tRNA(Leu) + AMP + diphosphate</text>
        <dbReference type="Rhea" id="RHEA:11688"/>
        <dbReference type="Rhea" id="RHEA-COMP:9613"/>
        <dbReference type="Rhea" id="RHEA-COMP:9622"/>
        <dbReference type="ChEBI" id="CHEBI:30616"/>
        <dbReference type="ChEBI" id="CHEBI:33019"/>
        <dbReference type="ChEBI" id="CHEBI:57427"/>
        <dbReference type="ChEBI" id="CHEBI:78442"/>
        <dbReference type="ChEBI" id="CHEBI:78494"/>
        <dbReference type="ChEBI" id="CHEBI:456215"/>
        <dbReference type="EC" id="6.1.1.4"/>
    </reaction>
</comment>
<dbReference type="InterPro" id="IPR015413">
    <property type="entry name" value="Methionyl/Leucyl_tRNA_Synth"/>
</dbReference>
<reference evidence="15 16" key="1">
    <citation type="submission" date="2013-05" db="EMBL/GenBank/DDBJ databases">
        <title>Drechslerella stenobrocha genome reveals carnivorous origination and mechanical trapping mechanism of predatory fungi.</title>
        <authorList>
            <person name="Liu X."/>
            <person name="Zhang W."/>
            <person name="Liu K."/>
        </authorList>
    </citation>
    <scope>NUCLEOTIDE SEQUENCE [LARGE SCALE GENOMIC DNA]</scope>
    <source>
        <strain evidence="15 16">248</strain>
    </source>
</reference>
<dbReference type="PRINTS" id="PR00985">
    <property type="entry name" value="TRNASYNTHLEU"/>
</dbReference>
<evidence type="ECO:0000256" key="6">
    <source>
        <dbReference type="ARBA" id="ARBA00022917"/>
    </source>
</evidence>
<proteinExistence type="inferred from homology"/>
<evidence type="ECO:0000256" key="2">
    <source>
        <dbReference type="ARBA" id="ARBA00013164"/>
    </source>
</evidence>
<evidence type="ECO:0000313" key="16">
    <source>
        <dbReference type="Proteomes" id="UP000024837"/>
    </source>
</evidence>
<evidence type="ECO:0000256" key="8">
    <source>
        <dbReference type="ARBA" id="ARBA00030520"/>
    </source>
</evidence>
<dbReference type="GO" id="GO:0004823">
    <property type="term" value="F:leucine-tRNA ligase activity"/>
    <property type="evidence" value="ECO:0007669"/>
    <property type="project" value="UniProtKB-EC"/>
</dbReference>
<comment type="similarity">
    <text evidence="1 10">Belongs to the class-I aminoacyl-tRNA synthetase family.</text>
</comment>
<evidence type="ECO:0000313" key="15">
    <source>
        <dbReference type="EMBL" id="EWC44829.1"/>
    </source>
</evidence>
<dbReference type="InterPro" id="IPR025709">
    <property type="entry name" value="Leu_tRNA-synth_edit"/>
</dbReference>
<evidence type="ECO:0000256" key="9">
    <source>
        <dbReference type="ARBA" id="ARBA00047469"/>
    </source>
</evidence>
<dbReference type="Pfam" id="PF00133">
    <property type="entry name" value="tRNA-synt_1"/>
    <property type="match status" value="1"/>
</dbReference>
<evidence type="ECO:0000256" key="3">
    <source>
        <dbReference type="ARBA" id="ARBA00022598"/>
    </source>
</evidence>
<dbReference type="InterPro" id="IPR009008">
    <property type="entry name" value="Val/Leu/Ile-tRNA-synth_edit"/>
</dbReference>
<dbReference type="CDD" id="cd00812">
    <property type="entry name" value="LeuRS_core"/>
    <property type="match status" value="1"/>
</dbReference>
<dbReference type="FunFam" id="3.40.50.620:FF:000003">
    <property type="entry name" value="Leucine--tRNA ligase"/>
    <property type="match status" value="1"/>
</dbReference>
<evidence type="ECO:0000259" key="14">
    <source>
        <dbReference type="Pfam" id="PF13603"/>
    </source>
</evidence>
<dbReference type="InterPro" id="IPR009080">
    <property type="entry name" value="tRNAsynth_Ia_anticodon-bd"/>
</dbReference>
<dbReference type="Pfam" id="PF09334">
    <property type="entry name" value="tRNA-synt_1g"/>
    <property type="match status" value="1"/>
</dbReference>
<sequence length="920" mass="103640">MRLPPRSCYGHSPRAIRLPWHQRLPLTIRRPAATYESVTDIDAKWLIRWEERPRTFEAPAKSTKPPYYVLSMFPYPSGSLHMGHLRVYTISDVVARYKHMKGFNVLHPMGWDSFGLPAENAAIERGVDPGEWTDRNIASMKAQLKRMGARFDWSRELRTSSPEFYAGTQRLFLRMFQEGYAYRAPALVNWDPVDQTVLANEQVSPDGISWRSGAKVEEKFLEQWFFKITRFATQLRHSLSWLEGNWPESVLAQQSHWIGESTGQRVSFPIRIASPDGTAHEDVVKIYTTRLDTILGVQFLALSVAHPLVQSMLGTNADLKHFIEKVLPTLPPGSKAGFLLPNITASNPINLERDGEHAQAPARQFDLPVFVAPYVLGGLGTSAVMGVPAHDTRDYDFWKENRPGEPVRFVISMEDAQPSAGKWATAPKAPQGVLNENCGKYAGLSCYEGHGAFYAALKAQEMVRPTKRYKMRDWLISRQRFWGTPIPIVHCSACGPVAVKDSDLPVLLPKVKLTGKGGSPLKDAENGEWVKTTCPQCGGPAERDTDTMDTFVDSAWYFIQFGQDADPRLSLMPVDLYIGGVEHAILHLLYARFVSKFIYKLTKDERYMEPFKRLITQGMVHGRTFTDPETGRILTPDQVQVHGRKALIAGTQKECKVTWEKMSKSKFNGVDPTDCIKRHGLDATRAHILFQAPVSDILDWDEEKIVGMTRWLNKVQAIARRAAVEIEYKRTLGSYSVGTSDDTTRAARELLKQVRVAVQGVTASMEDVYSLNTSISDLTILTNYLFPLQPEQVGSRDFVRAVETMLKIASPICPAVTAECWEWMHGPRNLLEEQEWPAAEEFIDEEVPTVVDVVVQLNGKYRLTLHDLPVGWADTHNPQRDVLEILANTEGWSEFLAGRTVARVVVVKAVNLVNILTKRV</sequence>
<dbReference type="GO" id="GO:0032543">
    <property type="term" value="P:mitochondrial translation"/>
    <property type="evidence" value="ECO:0007669"/>
    <property type="project" value="TreeGrafter"/>
</dbReference>